<keyword evidence="4" id="KW-1134">Transmembrane beta strand</keyword>
<protein>
    <submittedName>
        <fullName evidence="12">Porin</fullName>
    </submittedName>
</protein>
<evidence type="ECO:0000256" key="7">
    <source>
        <dbReference type="ARBA" id="ARBA00023065"/>
    </source>
</evidence>
<dbReference type="CDD" id="cd00342">
    <property type="entry name" value="gram_neg_porins"/>
    <property type="match status" value="1"/>
</dbReference>
<evidence type="ECO:0000256" key="6">
    <source>
        <dbReference type="ARBA" id="ARBA00022729"/>
    </source>
</evidence>
<evidence type="ECO:0000256" key="10">
    <source>
        <dbReference type="ARBA" id="ARBA00023237"/>
    </source>
</evidence>
<dbReference type="PANTHER" id="PTHR34501:SF9">
    <property type="entry name" value="MAJOR OUTER MEMBRANE PROTEIN P.IA"/>
    <property type="match status" value="1"/>
</dbReference>
<name>A0A9E9P4L3_9BURK</name>
<dbReference type="InterPro" id="IPR050298">
    <property type="entry name" value="Gram-neg_bact_OMP"/>
</dbReference>
<evidence type="ECO:0000256" key="5">
    <source>
        <dbReference type="ARBA" id="ARBA00022692"/>
    </source>
</evidence>
<keyword evidence="7" id="KW-0406">Ion transport</keyword>
<evidence type="ECO:0000259" key="11">
    <source>
        <dbReference type="Pfam" id="PF13609"/>
    </source>
</evidence>
<dbReference type="InterPro" id="IPR033900">
    <property type="entry name" value="Gram_neg_porin_domain"/>
</dbReference>
<evidence type="ECO:0000256" key="8">
    <source>
        <dbReference type="ARBA" id="ARBA00023114"/>
    </source>
</evidence>
<dbReference type="InterPro" id="IPR023614">
    <property type="entry name" value="Porin_dom_sf"/>
</dbReference>
<dbReference type="PRINTS" id="PR00182">
    <property type="entry name" value="ECOLNEIPORIN"/>
</dbReference>
<feature type="domain" description="Porin" evidence="11">
    <location>
        <begin position="23"/>
        <end position="309"/>
    </location>
</feature>
<keyword evidence="5" id="KW-0812">Transmembrane</keyword>
<keyword evidence="3" id="KW-0813">Transport</keyword>
<dbReference type="Pfam" id="PF13609">
    <property type="entry name" value="Porin_4"/>
    <property type="match status" value="1"/>
</dbReference>
<dbReference type="GO" id="GO:0009279">
    <property type="term" value="C:cell outer membrane"/>
    <property type="evidence" value="ECO:0007669"/>
    <property type="project" value="UniProtKB-SubCell"/>
</dbReference>
<keyword evidence="10" id="KW-0998">Cell outer membrane</keyword>
<evidence type="ECO:0000256" key="9">
    <source>
        <dbReference type="ARBA" id="ARBA00023136"/>
    </source>
</evidence>
<keyword evidence="8" id="KW-0626">Porin</keyword>
<dbReference type="EMBL" id="CP098242">
    <property type="protein sequence ID" value="WAW11218.1"/>
    <property type="molecule type" value="Genomic_DNA"/>
</dbReference>
<dbReference type="AlphaFoldDB" id="A0A9E9P4L3"/>
<organism evidence="12 13">
    <name type="scientific">Oxalobacter vibrioformis</name>
    <dbReference type="NCBI Taxonomy" id="933080"/>
    <lineage>
        <taxon>Bacteria</taxon>
        <taxon>Pseudomonadati</taxon>
        <taxon>Pseudomonadota</taxon>
        <taxon>Betaproteobacteria</taxon>
        <taxon>Burkholderiales</taxon>
        <taxon>Oxalobacteraceae</taxon>
        <taxon>Oxalobacter</taxon>
    </lineage>
</organism>
<dbReference type="Gene3D" id="2.40.160.10">
    <property type="entry name" value="Porin"/>
    <property type="match status" value="1"/>
</dbReference>
<evidence type="ECO:0000256" key="3">
    <source>
        <dbReference type="ARBA" id="ARBA00022448"/>
    </source>
</evidence>
<dbReference type="PANTHER" id="PTHR34501">
    <property type="entry name" value="PROTEIN YDDL-RELATED"/>
    <property type="match status" value="1"/>
</dbReference>
<gene>
    <name evidence="12" type="ORF">NB640_06200</name>
</gene>
<evidence type="ECO:0000256" key="1">
    <source>
        <dbReference type="ARBA" id="ARBA00004571"/>
    </source>
</evidence>
<reference evidence="12" key="1">
    <citation type="journal article" date="2022" name="Front. Microbiol.">
        <title>New perspectives on an old grouping: The genomic and phenotypic variability of Oxalobacter formigenes and the implications for calcium oxalate stone prevention.</title>
        <authorList>
            <person name="Chmiel J.A."/>
            <person name="Carr C."/>
            <person name="Stuivenberg G.A."/>
            <person name="Venema R."/>
            <person name="Chanyi R.M."/>
            <person name="Al K.F."/>
            <person name="Giguere D."/>
            <person name="Say H."/>
            <person name="Akouris P.P."/>
            <person name="Dominguez Romero S.A."/>
            <person name="Kwong A."/>
            <person name="Tai V."/>
            <person name="Koval S.F."/>
            <person name="Razvi H."/>
            <person name="Bjazevic J."/>
            <person name="Burton J.P."/>
        </authorList>
    </citation>
    <scope>NUCLEOTIDE SEQUENCE</scope>
    <source>
        <strain evidence="12">WoOx3</strain>
    </source>
</reference>
<keyword evidence="6" id="KW-0732">Signal</keyword>
<dbReference type="SUPFAM" id="SSF56935">
    <property type="entry name" value="Porins"/>
    <property type="match status" value="1"/>
</dbReference>
<accession>A0A9E9P4L3</accession>
<dbReference type="InterPro" id="IPR001702">
    <property type="entry name" value="Porin_Gram-ve"/>
</dbReference>
<proteinExistence type="predicted"/>
<evidence type="ECO:0000256" key="2">
    <source>
        <dbReference type="ARBA" id="ARBA00011233"/>
    </source>
</evidence>
<sequence>MHEKALKKAAHYAREKTFFIHDGFRGSEDLGGGLKATFELEKRFDLFDGTNGNSNTAAYRAQRGQNANSKDWDGAANLGLAGNWGRVRFGRVNELTTETIRKFDPFYQYGVGSMLLSANRSARIDNTARYDSPKWSGFSFGASYSLGQNTRNNGATTGWVTESAHNDGYGINLSYDNGPFMATANWSRLADSDDADTWNVGLAYKFGPARVSLLYENTSYEGWDNGGNSRPAQNANPFSAQGGDSDLWLLGLEWDIGPGQLDASVQYMDFDPSARGVKDADVYKYAIGYTYNLSKRTSAYAQVSYSDFDERSAGNFISGLDRSDMWGFQIGMTHKF</sequence>
<comment type="subcellular location">
    <subcellularLocation>
        <location evidence="1">Cell outer membrane</location>
        <topology evidence="1">Multi-pass membrane protein</topology>
    </subcellularLocation>
</comment>
<dbReference type="PRINTS" id="PR00184">
    <property type="entry name" value="NEISSPPORIN"/>
</dbReference>
<dbReference type="InterPro" id="IPR002299">
    <property type="entry name" value="Porin_Neis"/>
</dbReference>
<evidence type="ECO:0000313" key="13">
    <source>
        <dbReference type="Proteomes" id="UP001156215"/>
    </source>
</evidence>
<dbReference type="GO" id="GO:0015288">
    <property type="term" value="F:porin activity"/>
    <property type="evidence" value="ECO:0007669"/>
    <property type="project" value="UniProtKB-KW"/>
</dbReference>
<keyword evidence="13" id="KW-1185">Reference proteome</keyword>
<comment type="subunit">
    <text evidence="2">Homotrimer.</text>
</comment>
<dbReference type="GO" id="GO:0046930">
    <property type="term" value="C:pore complex"/>
    <property type="evidence" value="ECO:0007669"/>
    <property type="project" value="UniProtKB-KW"/>
</dbReference>
<evidence type="ECO:0000313" key="12">
    <source>
        <dbReference type="EMBL" id="WAW11218.1"/>
    </source>
</evidence>
<dbReference type="Proteomes" id="UP001156215">
    <property type="component" value="Chromosome"/>
</dbReference>
<evidence type="ECO:0000256" key="4">
    <source>
        <dbReference type="ARBA" id="ARBA00022452"/>
    </source>
</evidence>
<dbReference type="GO" id="GO:0034220">
    <property type="term" value="P:monoatomic ion transmembrane transport"/>
    <property type="evidence" value="ECO:0007669"/>
    <property type="project" value="InterPro"/>
</dbReference>
<keyword evidence="9" id="KW-0472">Membrane</keyword>
<dbReference type="KEGG" id="ovb:NB640_06200"/>